<reference evidence="1 2" key="1">
    <citation type="journal article" date="2015" name="Nature">
        <title>rRNA introns, odd ribosomes, and small enigmatic genomes across a large radiation of phyla.</title>
        <authorList>
            <person name="Brown C.T."/>
            <person name="Hug L.A."/>
            <person name="Thomas B.C."/>
            <person name="Sharon I."/>
            <person name="Castelle C.J."/>
            <person name="Singh A."/>
            <person name="Wilkins M.J."/>
            <person name="Williams K.H."/>
            <person name="Banfield J.F."/>
        </authorList>
    </citation>
    <scope>NUCLEOTIDE SEQUENCE [LARGE SCALE GENOMIC DNA]</scope>
</reference>
<name>A0A0G0YXA1_9BACT</name>
<protein>
    <submittedName>
        <fullName evidence="1">Uncharacterized protein</fullName>
    </submittedName>
</protein>
<accession>A0A0G0YXA1</accession>
<comment type="caution">
    <text evidence="1">The sequence shown here is derived from an EMBL/GenBank/DDBJ whole genome shotgun (WGS) entry which is preliminary data.</text>
</comment>
<dbReference type="AlphaFoldDB" id="A0A0G0YXA1"/>
<gene>
    <name evidence="1" type="ORF">UU67_C0003G0038</name>
</gene>
<evidence type="ECO:0000313" key="2">
    <source>
        <dbReference type="Proteomes" id="UP000034753"/>
    </source>
</evidence>
<proteinExistence type="predicted"/>
<organism evidence="1 2">
    <name type="scientific">Candidatus Daviesbacteria bacterium GW2011_GWB1_41_5</name>
    <dbReference type="NCBI Taxonomy" id="1618429"/>
    <lineage>
        <taxon>Bacteria</taxon>
        <taxon>Candidatus Daviesiibacteriota</taxon>
    </lineage>
</organism>
<evidence type="ECO:0000313" key="1">
    <source>
        <dbReference type="EMBL" id="KKS14316.1"/>
    </source>
</evidence>
<sequence>MKCEICGADPRLTIILPKRQKNGSLITLACESCAIASGLYCEKHQRPHQGFADETTACIPCIEEILKQDGEKIAGSFAVAVAGSDKASEIQVAIRIWSERLESGLSNVSLIELPGIIDLIRTGHPVRVARLVVTYSQRMHMTPDQAIKKVVEEGPDLILPPSL</sequence>
<dbReference type="EMBL" id="LCBN01000003">
    <property type="protein sequence ID" value="KKS14316.1"/>
    <property type="molecule type" value="Genomic_DNA"/>
</dbReference>
<dbReference type="Proteomes" id="UP000034753">
    <property type="component" value="Unassembled WGS sequence"/>
</dbReference>